<dbReference type="GO" id="GO:0046677">
    <property type="term" value="P:response to antibiotic"/>
    <property type="evidence" value="ECO:0007669"/>
    <property type="project" value="UniProtKB-ARBA"/>
</dbReference>
<dbReference type="GO" id="GO:0016779">
    <property type="term" value="F:nucleotidyltransferase activity"/>
    <property type="evidence" value="ECO:0007669"/>
    <property type="project" value="UniProtKB-KW"/>
</dbReference>
<dbReference type="GO" id="GO:0106274">
    <property type="term" value="F:NAD+-protein-arginine ADP-ribosyltransferase activity"/>
    <property type="evidence" value="ECO:0007669"/>
    <property type="project" value="UniProtKB-EC"/>
</dbReference>
<dbReference type="GO" id="GO:0044194">
    <property type="term" value="C:cytolytic granule"/>
    <property type="evidence" value="ECO:0007669"/>
    <property type="project" value="UniProtKB-ARBA"/>
</dbReference>
<dbReference type="EC" id="2.4.2.31" evidence="10"/>
<dbReference type="PRINTS" id="PR00970">
    <property type="entry name" value="RIBTRNSFRASE"/>
</dbReference>
<name>A0A8C5J0J3_JUNHY</name>
<evidence type="ECO:0000256" key="10">
    <source>
        <dbReference type="RuleBase" id="RU361228"/>
    </source>
</evidence>
<dbReference type="AlphaFoldDB" id="A0A8C5J0J3"/>
<dbReference type="PROSITE" id="PS01291">
    <property type="entry name" value="ART"/>
    <property type="match status" value="1"/>
</dbReference>
<keyword evidence="12" id="KW-1185">Reference proteome</keyword>
<keyword evidence="8" id="KW-1015">Disulfide bond</keyword>
<dbReference type="OMA" id="FETFQVV"/>
<dbReference type="Proteomes" id="UP000694408">
    <property type="component" value="Unplaced"/>
</dbReference>
<sequence length="288" mass="32985">MESKQTLALLAMAMATTAVEVLTLDMAWGSFDDQYKDCVPDMNAKLPALNSSELQKNPLFAQAWTKATAEWQSRGSPLSPLSSPAQAIAIMAFTMDDLYREFNAAVRTAGRSRQEYRDNFHFKTLHFLLTQAWTTLRVIRGPQCHNIYWGVSRYQFKGKPGDIVRFGQFMSASESETTDKIFGNATVFQVHKCNGVGIKKFSKYPDEKKVLISPFETFEVTEVWQEVDRTRIQLYTKNLTSKYNCEWVNGDTTGDSLGRWGHPLWPIRRHRDNDNLWAWGTGTLCLWE</sequence>
<dbReference type="FunFam" id="3.90.176.10:FF:000001">
    <property type="entry name" value="NAD(P)(+)--arginine ADP-ribosyltransferase"/>
    <property type="match status" value="1"/>
</dbReference>
<evidence type="ECO:0000256" key="7">
    <source>
        <dbReference type="ARBA" id="ARBA00023027"/>
    </source>
</evidence>
<evidence type="ECO:0000256" key="2">
    <source>
        <dbReference type="ARBA" id="ARBA00022676"/>
    </source>
</evidence>
<keyword evidence="4" id="KW-0548">Nucleotidyltransferase</keyword>
<evidence type="ECO:0000256" key="9">
    <source>
        <dbReference type="ARBA" id="ARBA00047597"/>
    </source>
</evidence>
<dbReference type="PROSITE" id="PS51996">
    <property type="entry name" value="TR_MART"/>
    <property type="match status" value="1"/>
</dbReference>
<feature type="signal peptide" evidence="10">
    <location>
        <begin position="1"/>
        <end position="18"/>
    </location>
</feature>
<keyword evidence="6 10" id="KW-0521">NADP</keyword>
<evidence type="ECO:0000256" key="4">
    <source>
        <dbReference type="ARBA" id="ARBA00022695"/>
    </source>
</evidence>
<keyword evidence="7 10" id="KW-0520">NAD</keyword>
<dbReference type="Gene3D" id="3.90.176.10">
    <property type="entry name" value="Toxin ADP-ribosyltransferase, Chain A, domain 1"/>
    <property type="match status" value="1"/>
</dbReference>
<proteinExistence type="inferred from homology"/>
<keyword evidence="3 10" id="KW-0808">Transferase</keyword>
<dbReference type="PANTHER" id="PTHR10339">
    <property type="entry name" value="ADP-RIBOSYLTRANSFERASE"/>
    <property type="match status" value="1"/>
</dbReference>
<reference evidence="11" key="1">
    <citation type="submission" date="2025-08" db="UniProtKB">
        <authorList>
            <consortium name="Ensembl"/>
        </authorList>
    </citation>
    <scope>IDENTIFICATION</scope>
</reference>
<dbReference type="Pfam" id="PF01129">
    <property type="entry name" value="ART"/>
    <property type="match status" value="1"/>
</dbReference>
<dbReference type="InterPro" id="IPR050999">
    <property type="entry name" value="ADP-ribosyltransferase_ARG"/>
</dbReference>
<evidence type="ECO:0000256" key="8">
    <source>
        <dbReference type="ARBA" id="ARBA00023157"/>
    </source>
</evidence>
<keyword evidence="5 10" id="KW-0732">Signal</keyword>
<evidence type="ECO:0000313" key="11">
    <source>
        <dbReference type="Ensembl" id="ENSJHYP00000011996.1"/>
    </source>
</evidence>
<dbReference type="InterPro" id="IPR000768">
    <property type="entry name" value="ART"/>
</dbReference>
<protein>
    <recommendedName>
        <fullName evidence="10">NAD(P)(+)--arginine ADP-ribosyltransferase</fullName>
        <ecNumber evidence="10">2.4.2.31</ecNumber>
    </recommendedName>
    <alternativeName>
        <fullName evidence="10">Mono(ADP-ribosyl)transferase</fullName>
    </alternativeName>
</protein>
<dbReference type="SUPFAM" id="SSF56399">
    <property type="entry name" value="ADP-ribosylation"/>
    <property type="match status" value="1"/>
</dbReference>
<dbReference type="PANTHER" id="PTHR10339:SF19">
    <property type="entry name" value="GPI-LINKED NAD(P)(+)--ARGININE ADP-RIBOSYLTRANSFERASE 1"/>
    <property type="match status" value="1"/>
</dbReference>
<evidence type="ECO:0000256" key="1">
    <source>
        <dbReference type="ARBA" id="ARBA00009558"/>
    </source>
</evidence>
<evidence type="ECO:0000256" key="5">
    <source>
        <dbReference type="ARBA" id="ARBA00022729"/>
    </source>
</evidence>
<comment type="similarity">
    <text evidence="1 10">Belongs to the Arg-specific ADP-ribosyltransferase family.</text>
</comment>
<reference evidence="11" key="2">
    <citation type="submission" date="2025-09" db="UniProtKB">
        <authorList>
            <consortium name="Ensembl"/>
        </authorList>
    </citation>
    <scope>IDENTIFICATION</scope>
</reference>
<comment type="catalytic activity">
    <reaction evidence="9 10">
        <text>L-arginyl-[protein] + NAD(+) = N(omega)-(ADP-D-ribosyl)-L-arginyl-[protein] + nicotinamide + H(+)</text>
        <dbReference type="Rhea" id="RHEA:19149"/>
        <dbReference type="Rhea" id="RHEA-COMP:10532"/>
        <dbReference type="Rhea" id="RHEA-COMP:15087"/>
        <dbReference type="ChEBI" id="CHEBI:15378"/>
        <dbReference type="ChEBI" id="CHEBI:17154"/>
        <dbReference type="ChEBI" id="CHEBI:29965"/>
        <dbReference type="ChEBI" id="CHEBI:57540"/>
        <dbReference type="ChEBI" id="CHEBI:142554"/>
        <dbReference type="EC" id="2.4.2.31"/>
    </reaction>
</comment>
<feature type="chain" id="PRO_5034752492" description="NAD(P)(+)--arginine ADP-ribosyltransferase" evidence="10">
    <location>
        <begin position="19"/>
        <end position="288"/>
    </location>
</feature>
<evidence type="ECO:0000256" key="6">
    <source>
        <dbReference type="ARBA" id="ARBA00022857"/>
    </source>
</evidence>
<accession>A0A8C5J0J3</accession>
<evidence type="ECO:0000313" key="12">
    <source>
        <dbReference type="Proteomes" id="UP000694408"/>
    </source>
</evidence>
<keyword evidence="2 10" id="KW-0328">Glycosyltransferase</keyword>
<dbReference type="Ensembl" id="ENSJHYT00000014509.1">
    <property type="protein sequence ID" value="ENSJHYP00000011996.1"/>
    <property type="gene ID" value="ENSJHYG00000009357.1"/>
</dbReference>
<organism evidence="11 12">
    <name type="scientific">Junco hyemalis</name>
    <name type="common">Dark-eyed junco</name>
    <dbReference type="NCBI Taxonomy" id="40217"/>
    <lineage>
        <taxon>Eukaryota</taxon>
        <taxon>Metazoa</taxon>
        <taxon>Chordata</taxon>
        <taxon>Craniata</taxon>
        <taxon>Vertebrata</taxon>
        <taxon>Euteleostomi</taxon>
        <taxon>Archelosauria</taxon>
        <taxon>Archosauria</taxon>
        <taxon>Dinosauria</taxon>
        <taxon>Saurischia</taxon>
        <taxon>Theropoda</taxon>
        <taxon>Coelurosauria</taxon>
        <taxon>Aves</taxon>
        <taxon>Neognathae</taxon>
        <taxon>Neoaves</taxon>
        <taxon>Telluraves</taxon>
        <taxon>Australaves</taxon>
        <taxon>Passeriformes</taxon>
        <taxon>Passerellidae</taxon>
        <taxon>Junco</taxon>
    </lineage>
</organism>
<dbReference type="GO" id="GO:0005615">
    <property type="term" value="C:extracellular space"/>
    <property type="evidence" value="ECO:0007669"/>
    <property type="project" value="UniProtKB-ARBA"/>
</dbReference>
<evidence type="ECO:0000256" key="3">
    <source>
        <dbReference type="ARBA" id="ARBA00022679"/>
    </source>
</evidence>
<dbReference type="GO" id="GO:0003950">
    <property type="term" value="F:NAD+ poly-ADP-ribosyltransferase activity"/>
    <property type="evidence" value="ECO:0007669"/>
    <property type="project" value="TreeGrafter"/>
</dbReference>